<reference evidence="3 4" key="1">
    <citation type="submission" date="2019-04" db="EMBL/GenBank/DDBJ databases">
        <authorList>
            <person name="Embree M."/>
            <person name="Gaffney J.R."/>
        </authorList>
    </citation>
    <scope>NUCLEOTIDE SEQUENCE [LARGE SCALE GENOMIC DNA]</scope>
    <source>
        <strain evidence="3 4">JE7A12</strain>
    </source>
</reference>
<dbReference type="InterPro" id="IPR006047">
    <property type="entry name" value="GH13_cat_dom"/>
</dbReference>
<dbReference type="Gene3D" id="3.90.400.10">
    <property type="entry name" value="Oligo-1,6-glucosidase, Domain 2"/>
    <property type="match status" value="1"/>
</dbReference>
<dbReference type="KEGG" id="ruj:E5Z56_05830"/>
<organism evidence="3 4">
    <name type="scientific">Ruminococcus bovis</name>
    <dbReference type="NCBI Taxonomy" id="2564099"/>
    <lineage>
        <taxon>Bacteria</taxon>
        <taxon>Bacillati</taxon>
        <taxon>Bacillota</taxon>
        <taxon>Clostridia</taxon>
        <taxon>Eubacteriales</taxon>
        <taxon>Oscillospiraceae</taxon>
        <taxon>Ruminococcus</taxon>
    </lineage>
</organism>
<dbReference type="SUPFAM" id="SSF51445">
    <property type="entry name" value="(Trans)glycosidases"/>
    <property type="match status" value="1"/>
</dbReference>
<dbReference type="CDD" id="cd11348">
    <property type="entry name" value="AmyAc_2"/>
    <property type="match status" value="1"/>
</dbReference>
<evidence type="ECO:0000313" key="4">
    <source>
        <dbReference type="Proteomes" id="UP000301475"/>
    </source>
</evidence>
<evidence type="ECO:0000256" key="1">
    <source>
        <dbReference type="ARBA" id="ARBA00008061"/>
    </source>
</evidence>
<dbReference type="OrthoDB" id="9805159at2"/>
<dbReference type="GO" id="GO:0004556">
    <property type="term" value="F:alpha-amylase activity"/>
    <property type="evidence" value="ECO:0007669"/>
    <property type="project" value="TreeGrafter"/>
</dbReference>
<name>A0A4P8XV11_9FIRM</name>
<feature type="domain" description="Glycosyl hydrolase family 13 catalytic" evidence="2">
    <location>
        <begin position="12"/>
        <end position="395"/>
    </location>
</feature>
<accession>A0A4P8XV11</accession>
<dbReference type="PANTHER" id="PTHR10357">
    <property type="entry name" value="ALPHA-AMYLASE FAMILY MEMBER"/>
    <property type="match status" value="1"/>
</dbReference>
<gene>
    <name evidence="3" type="ORF">E5Z56_05830</name>
</gene>
<dbReference type="InterPro" id="IPR017853">
    <property type="entry name" value="GH"/>
</dbReference>
<keyword evidence="4" id="KW-1185">Reference proteome</keyword>
<dbReference type="PANTHER" id="PTHR10357:SF179">
    <property type="entry name" value="NEUTRAL AND BASIC AMINO ACID TRANSPORT PROTEIN RBAT"/>
    <property type="match status" value="1"/>
</dbReference>
<evidence type="ECO:0000313" key="3">
    <source>
        <dbReference type="EMBL" id="QCT06911.1"/>
    </source>
</evidence>
<dbReference type="SMART" id="SM00642">
    <property type="entry name" value="Aamy"/>
    <property type="match status" value="1"/>
</dbReference>
<dbReference type="AlphaFoldDB" id="A0A4P8XV11"/>
<dbReference type="Pfam" id="PF00128">
    <property type="entry name" value="Alpha-amylase"/>
    <property type="match status" value="1"/>
</dbReference>
<evidence type="ECO:0000259" key="2">
    <source>
        <dbReference type="SMART" id="SM00642"/>
    </source>
</evidence>
<dbReference type="EMBL" id="CP039381">
    <property type="protein sequence ID" value="QCT06911.1"/>
    <property type="molecule type" value="Genomic_DNA"/>
</dbReference>
<protein>
    <submittedName>
        <fullName evidence="3">Glycosylase</fullName>
    </submittedName>
</protein>
<dbReference type="GO" id="GO:0009313">
    <property type="term" value="P:oligosaccharide catabolic process"/>
    <property type="evidence" value="ECO:0007669"/>
    <property type="project" value="TreeGrafter"/>
</dbReference>
<dbReference type="RefSeq" id="WP_138156989.1">
    <property type="nucleotide sequence ID" value="NZ_CP039381.1"/>
</dbReference>
<proteinExistence type="inferred from homology"/>
<sequence>MPQWLSDAVFYEIYPQSFNDTNGDGIGDIQGIIEKLDYVKGLGCNAIWLNPVYDSPFMDAGYDVRDYKKVAPRYGTNEDLVRLFDEAHKKGIKILLDLVPGHTSDQHPWFLESKKAKESEYTNRYIFTKSVWDAPPEYRMMCGLCERDGNYMVNYFSSQPALNYGFYEVTHPEWQLPYDHPDALATAEAIKDVMRFWLDKGADGFRVDMADSLVKNDDEKIATAKIWRGVREMLDKDYPEAAMVSEWCNPERAINNAGFHMDFYLDHYGNGYSRLFRYEKDGENKAFFHKNGKGDITAAMDEYVPNFEKTKANGYISFMTNNHDMPRMTHYADKETIRLAFATLFTLPGVPFLYYGDEIGMRYQGDLVSKEGGYSRTGSRTPMQWNSEKNLGFSTADECYLPVDKNADAPTVENQKNDPESIYKVVTDVIALRHNNKDLGNDGDFEVVYAEKEKYPFIYKRGKFVVVVNPSSNDETVPFDFDVASTLYQIGKTEVKDNKVTAYGSSFAIFEVK</sequence>
<dbReference type="Gene3D" id="3.20.20.80">
    <property type="entry name" value="Glycosidases"/>
    <property type="match status" value="1"/>
</dbReference>
<dbReference type="Proteomes" id="UP000301475">
    <property type="component" value="Chromosome"/>
</dbReference>
<comment type="similarity">
    <text evidence="1">Belongs to the glycosyl hydrolase 13 family.</text>
</comment>
<dbReference type="InterPro" id="IPR045857">
    <property type="entry name" value="O16G_dom_2"/>
</dbReference>